<dbReference type="STRING" id="436017.A4RZ54"/>
<reference evidence="9 10" key="1">
    <citation type="journal article" date="2007" name="Proc. Natl. Acad. Sci. U.S.A.">
        <title>The tiny eukaryote Ostreococcus provides genomic insights into the paradox of plankton speciation.</title>
        <authorList>
            <person name="Palenik B."/>
            <person name="Grimwood J."/>
            <person name="Aerts A."/>
            <person name="Rouze P."/>
            <person name="Salamov A."/>
            <person name="Putnam N."/>
            <person name="Dupont C."/>
            <person name="Jorgensen R."/>
            <person name="Derelle E."/>
            <person name="Rombauts S."/>
            <person name="Zhou K."/>
            <person name="Otillar R."/>
            <person name="Merchant S.S."/>
            <person name="Podell S."/>
            <person name="Gaasterland T."/>
            <person name="Napoli C."/>
            <person name="Gendler K."/>
            <person name="Manuell A."/>
            <person name="Tai V."/>
            <person name="Vallon O."/>
            <person name="Piganeau G."/>
            <person name="Jancek S."/>
            <person name="Heijde M."/>
            <person name="Jabbari K."/>
            <person name="Bowler C."/>
            <person name="Lohr M."/>
            <person name="Robbens S."/>
            <person name="Werner G."/>
            <person name="Dubchak I."/>
            <person name="Pazour G.J."/>
            <person name="Ren Q."/>
            <person name="Paulsen I."/>
            <person name="Delwiche C."/>
            <person name="Schmutz J."/>
            <person name="Rokhsar D."/>
            <person name="Van de Peer Y."/>
            <person name="Moreau H."/>
            <person name="Grigoriev I.V."/>
        </authorList>
    </citation>
    <scope>NUCLEOTIDE SEQUENCE [LARGE SCALE GENOMIC DNA]</scope>
    <source>
        <strain evidence="9 10">CCE9901</strain>
    </source>
</reference>
<dbReference type="EC" id="2.5.1.54" evidence="7"/>
<dbReference type="PANTHER" id="PTHR21337:SF0">
    <property type="entry name" value="PHOSPHO-2-DEHYDRO-3-DEOXYHEPTONATE ALDOLASE"/>
    <property type="match status" value="1"/>
</dbReference>
<accession>A4RZ54</accession>
<dbReference type="Gramene" id="ABO96810">
    <property type="protein sequence ID" value="ABO96810"/>
    <property type="gene ID" value="OSTLU_40785"/>
</dbReference>
<feature type="binding site" evidence="6">
    <location>
        <position position="468"/>
    </location>
    <ligand>
        <name>Mn(2+)</name>
        <dbReference type="ChEBI" id="CHEBI:29035"/>
    </ligand>
</feature>
<dbReference type="SUPFAM" id="SSF51569">
    <property type="entry name" value="Aldolase"/>
    <property type="match status" value="1"/>
</dbReference>
<dbReference type="PANTHER" id="PTHR21337">
    <property type="entry name" value="PHOSPHO-2-DEHYDRO-3-DEOXYHEPTONATE ALDOLASE 1, 2"/>
    <property type="match status" value="1"/>
</dbReference>
<feature type="binding site" evidence="6">
    <location>
        <position position="438"/>
    </location>
    <ligand>
        <name>Mn(2+)</name>
        <dbReference type="ChEBI" id="CHEBI:29035"/>
    </ligand>
</feature>
<dbReference type="GeneID" id="5002206"/>
<dbReference type="KEGG" id="olu:OSTLU_40785"/>
<protein>
    <recommendedName>
        <fullName evidence="7">Phospho-2-dehydro-3-deoxyheptonate aldolase</fullName>
        <ecNumber evidence="7">2.5.1.54</ecNumber>
    </recommendedName>
</protein>
<evidence type="ECO:0000256" key="2">
    <source>
        <dbReference type="ARBA" id="ARBA00008911"/>
    </source>
</evidence>
<dbReference type="OrthoDB" id="2338at2759"/>
<feature type="compositionally biased region" description="Low complexity" evidence="8">
    <location>
        <begin position="1"/>
        <end position="12"/>
    </location>
</feature>
<keyword evidence="7" id="KW-0150">Chloroplast</keyword>
<comment type="subcellular location">
    <subcellularLocation>
        <location evidence="7">Plastid</location>
        <location evidence="7">Chloroplast</location>
    </subcellularLocation>
</comment>
<keyword evidence="7" id="KW-0028">Amino-acid biosynthesis</keyword>
<dbReference type="GO" id="GO:0009423">
    <property type="term" value="P:chorismate biosynthetic process"/>
    <property type="evidence" value="ECO:0007669"/>
    <property type="project" value="UniProtKB-UniPathway"/>
</dbReference>
<dbReference type="OMA" id="FKVMMQM"/>
<evidence type="ECO:0000256" key="4">
    <source>
        <dbReference type="ARBA" id="ARBA00023141"/>
    </source>
</evidence>
<feature type="binding site" evidence="6">
    <location>
        <position position="151"/>
    </location>
    <ligand>
        <name>phosphoenolpyruvate</name>
        <dbReference type="ChEBI" id="CHEBI:58702"/>
    </ligand>
</feature>
<dbReference type="InterPro" id="IPR002480">
    <property type="entry name" value="DAHP_synth_2"/>
</dbReference>
<proteinExistence type="inferred from homology"/>
<evidence type="ECO:0000256" key="8">
    <source>
        <dbReference type="SAM" id="MobiDB-lite"/>
    </source>
</evidence>
<comment type="catalytic activity">
    <reaction evidence="5 7">
        <text>D-erythrose 4-phosphate + phosphoenolpyruvate + H2O = 7-phospho-2-dehydro-3-deoxy-D-arabino-heptonate + phosphate</text>
        <dbReference type="Rhea" id="RHEA:14717"/>
        <dbReference type="ChEBI" id="CHEBI:15377"/>
        <dbReference type="ChEBI" id="CHEBI:16897"/>
        <dbReference type="ChEBI" id="CHEBI:43474"/>
        <dbReference type="ChEBI" id="CHEBI:58394"/>
        <dbReference type="ChEBI" id="CHEBI:58702"/>
        <dbReference type="EC" id="2.5.1.54"/>
    </reaction>
</comment>
<dbReference type="EMBL" id="CP000586">
    <property type="protein sequence ID" value="ABO96810.1"/>
    <property type="molecule type" value="Genomic_DNA"/>
</dbReference>
<dbReference type="GO" id="GO:0009073">
    <property type="term" value="P:aromatic amino acid family biosynthetic process"/>
    <property type="evidence" value="ECO:0007669"/>
    <property type="project" value="UniProtKB-KW"/>
</dbReference>
<feature type="binding site" evidence="6">
    <location>
        <position position="364"/>
    </location>
    <ligand>
        <name>phosphoenolpyruvate</name>
        <dbReference type="ChEBI" id="CHEBI:58702"/>
    </ligand>
</feature>
<organism evidence="9 10">
    <name type="scientific">Ostreococcus lucimarinus (strain CCE9901)</name>
    <dbReference type="NCBI Taxonomy" id="436017"/>
    <lineage>
        <taxon>Eukaryota</taxon>
        <taxon>Viridiplantae</taxon>
        <taxon>Chlorophyta</taxon>
        <taxon>Mamiellophyceae</taxon>
        <taxon>Mamiellales</taxon>
        <taxon>Bathycoccaceae</taxon>
        <taxon>Ostreococcus</taxon>
    </lineage>
</organism>
<dbReference type="InterPro" id="IPR013785">
    <property type="entry name" value="Aldolase_TIM"/>
</dbReference>
<keyword evidence="4 7" id="KW-0057">Aromatic amino acid biosynthesis</keyword>
<evidence type="ECO:0000256" key="6">
    <source>
        <dbReference type="PIRSR" id="PIRSR602480-1"/>
    </source>
</evidence>
<dbReference type="Proteomes" id="UP000001568">
    <property type="component" value="Chromosome 6"/>
</dbReference>
<evidence type="ECO:0000313" key="9">
    <source>
        <dbReference type="EMBL" id="ABO96810.1"/>
    </source>
</evidence>
<feature type="region of interest" description="Disordered" evidence="8">
    <location>
        <begin position="1"/>
        <end position="52"/>
    </location>
</feature>
<keyword evidence="3 7" id="KW-0808">Transferase</keyword>
<dbReference type="GO" id="GO:0003849">
    <property type="term" value="F:3-deoxy-7-phosphoheptulonate synthase activity"/>
    <property type="evidence" value="ECO:0007669"/>
    <property type="project" value="UniProtKB-EC"/>
</dbReference>
<keyword evidence="6" id="KW-0170">Cobalt</keyword>
<gene>
    <name evidence="9" type="ORF">OSTLU_40785</name>
</gene>
<comment type="similarity">
    <text evidence="2 7">Belongs to the class-II DAHP synthase family.</text>
</comment>
<evidence type="ECO:0000256" key="5">
    <source>
        <dbReference type="ARBA" id="ARBA00047508"/>
    </source>
</evidence>
<keyword evidence="7" id="KW-0809">Transit peptide</keyword>
<dbReference type="RefSeq" id="XP_001418517.1">
    <property type="nucleotide sequence ID" value="XM_001418480.1"/>
</dbReference>
<evidence type="ECO:0000313" key="10">
    <source>
        <dbReference type="Proteomes" id="UP000001568"/>
    </source>
</evidence>
<evidence type="ECO:0000256" key="3">
    <source>
        <dbReference type="ARBA" id="ARBA00022679"/>
    </source>
</evidence>
<comment type="pathway">
    <text evidence="1 7">Metabolic intermediate biosynthesis; chorismate biosynthesis; chorismate from D-erythrose 4-phosphate and phosphoenolpyruvate: step 1/7.</text>
</comment>
<dbReference type="GO" id="GO:0009507">
    <property type="term" value="C:chloroplast"/>
    <property type="evidence" value="ECO:0007669"/>
    <property type="project" value="UniProtKB-SubCell"/>
</dbReference>
<keyword evidence="7" id="KW-0934">Plastid</keyword>
<feature type="binding site" evidence="6">
    <location>
        <position position="112"/>
    </location>
    <ligand>
        <name>Mn(2+)</name>
        <dbReference type="ChEBI" id="CHEBI:29035"/>
    </ligand>
</feature>
<name>A4RZ54_OSTLU</name>
<dbReference type="NCBIfam" id="TIGR01358">
    <property type="entry name" value="DAHP_synth_II"/>
    <property type="match status" value="1"/>
</dbReference>
<dbReference type="GO" id="GO:0008652">
    <property type="term" value="P:amino acid biosynthetic process"/>
    <property type="evidence" value="ECO:0007669"/>
    <property type="project" value="UniProtKB-KW"/>
</dbReference>
<feature type="binding site" evidence="6">
    <location>
        <begin position="310"/>
        <end position="311"/>
    </location>
    <ligand>
        <name>phosphoenolpyruvate</name>
        <dbReference type="ChEBI" id="CHEBI:58702"/>
    </ligand>
</feature>
<dbReference type="AlphaFoldDB" id="A4RZ54"/>
<dbReference type="Pfam" id="PF01474">
    <property type="entry name" value="DAHP_synth_2"/>
    <property type="match status" value="1"/>
</dbReference>
<dbReference type="eggNOG" id="ENOG502QPP7">
    <property type="taxonomic scope" value="Eukaryota"/>
</dbReference>
<feature type="compositionally biased region" description="Basic and acidic residues" evidence="8">
    <location>
        <begin position="13"/>
        <end position="22"/>
    </location>
</feature>
<feature type="binding site" evidence="6">
    <location>
        <position position="396"/>
    </location>
    <ligand>
        <name>Mn(2+)</name>
        <dbReference type="ChEBI" id="CHEBI:29035"/>
    </ligand>
</feature>
<evidence type="ECO:0000256" key="7">
    <source>
        <dbReference type="RuleBase" id="RU363071"/>
    </source>
</evidence>
<keyword evidence="6" id="KW-0104">Cadmium</keyword>
<evidence type="ECO:0000256" key="1">
    <source>
        <dbReference type="ARBA" id="ARBA00004688"/>
    </source>
</evidence>
<sequence length="497" mass="55137">MGRGRTTTNARTNPERGARDASRAQATASKSKARSADVSATGANLKEWNPKSWRQREALQQPNYENQAELEEALKVIANRPPLVFAGEARDLQEKLANAAAGNAFVLFGGDCAESFRDFTSDNVRDTYRVLLQMSVVLMYGSGVPVVKLGRMAGQFAKPRSEDLETIDGLSLPSYRGDNINSCEFTPEARRPDPSRLVKAYDQSCATLNLLRAFSNGGYAAMTRVSDWNLDFMENTERGSQYEDLAQRVDAAIDFMAACGIDETHPSMQETSFFTAHEALHLGYEESLTRLDSTTEEHYGCSAHFLWCGERTRQPEGAHMEYFRGISNPIGIKISDKSDGEGVVSLVKKLNPDNVPGRITLISRMGAAKLREHLPRLITAIEDAGLNVLWVTDPMHGNTIKTDNGFKTRPFEAVRDEIMAFFEVHEKMGTYPGGVHLEMTGQNVTECTGGIMDVSVSDLEKRYLTHCDPRLNASQAIELAFLMASELNDMRRRRAAQ</sequence>
<dbReference type="HOGENOM" id="CLU_026885_0_1_1"/>
<feature type="binding site" evidence="6">
    <location>
        <position position="333"/>
    </location>
    <ligand>
        <name>phosphoenolpyruvate</name>
        <dbReference type="ChEBI" id="CHEBI:58702"/>
    </ligand>
</feature>
<dbReference type="UniPathway" id="UPA00053">
    <property type="reaction ID" value="UER00084"/>
</dbReference>
<dbReference type="Gene3D" id="3.20.20.70">
    <property type="entry name" value="Aldolase class I"/>
    <property type="match status" value="1"/>
</dbReference>
<keyword evidence="6" id="KW-0464">Manganese</keyword>
<comment type="cofactor">
    <cofactor evidence="6">
        <name>Mn(2+)</name>
        <dbReference type="ChEBI" id="CHEBI:29035"/>
    </cofactor>
    <cofactor evidence="6">
        <name>Co(2+)</name>
        <dbReference type="ChEBI" id="CHEBI:48828"/>
    </cofactor>
    <cofactor evidence="6">
        <name>Cd(2+)</name>
        <dbReference type="ChEBI" id="CHEBI:48775"/>
    </cofactor>
    <text evidence="6">Binds 1 divalent cation per subunit. The enzyme is active with manganese, cobalt or cadmium ions.</text>
</comment>
<keyword evidence="10" id="KW-1185">Reference proteome</keyword>